<evidence type="ECO:0000313" key="3">
    <source>
        <dbReference type="Proteomes" id="UP000265520"/>
    </source>
</evidence>
<proteinExistence type="predicted"/>
<sequence length="87" mass="10043">SWNEDHDAELQQPLDEVNEPLNGQEINHPQEEHRQENAHGILPAMKQGGNYNVINRVRADRSWYSQTYGLSLDEPELEAALFEQIAF</sequence>
<feature type="non-terminal residue" evidence="2">
    <location>
        <position position="1"/>
    </location>
</feature>
<organism evidence="2 3">
    <name type="scientific">Trifolium medium</name>
    <dbReference type="NCBI Taxonomy" id="97028"/>
    <lineage>
        <taxon>Eukaryota</taxon>
        <taxon>Viridiplantae</taxon>
        <taxon>Streptophyta</taxon>
        <taxon>Embryophyta</taxon>
        <taxon>Tracheophyta</taxon>
        <taxon>Spermatophyta</taxon>
        <taxon>Magnoliopsida</taxon>
        <taxon>eudicotyledons</taxon>
        <taxon>Gunneridae</taxon>
        <taxon>Pentapetalae</taxon>
        <taxon>rosids</taxon>
        <taxon>fabids</taxon>
        <taxon>Fabales</taxon>
        <taxon>Fabaceae</taxon>
        <taxon>Papilionoideae</taxon>
        <taxon>50 kb inversion clade</taxon>
        <taxon>NPAAA clade</taxon>
        <taxon>Hologalegina</taxon>
        <taxon>IRL clade</taxon>
        <taxon>Trifolieae</taxon>
        <taxon>Trifolium</taxon>
    </lineage>
</organism>
<reference evidence="2 3" key="1">
    <citation type="journal article" date="2018" name="Front. Plant Sci.">
        <title>Red Clover (Trifolium pratense) and Zigzag Clover (T. medium) - A Picture of Genomic Similarities and Differences.</title>
        <authorList>
            <person name="Dluhosova J."/>
            <person name="Istvanek J."/>
            <person name="Nedelnik J."/>
            <person name="Repkova J."/>
        </authorList>
    </citation>
    <scope>NUCLEOTIDE SEQUENCE [LARGE SCALE GENOMIC DNA]</scope>
    <source>
        <strain evidence="3">cv. 10/8</strain>
        <tissue evidence="2">Leaf</tissue>
    </source>
</reference>
<evidence type="ECO:0000313" key="2">
    <source>
        <dbReference type="EMBL" id="MCI12779.1"/>
    </source>
</evidence>
<dbReference type="AlphaFoldDB" id="A0A392PMR5"/>
<keyword evidence="3" id="KW-1185">Reference proteome</keyword>
<dbReference type="EMBL" id="LXQA010085534">
    <property type="protein sequence ID" value="MCI12779.1"/>
    <property type="molecule type" value="Genomic_DNA"/>
</dbReference>
<dbReference type="Proteomes" id="UP000265520">
    <property type="component" value="Unassembled WGS sequence"/>
</dbReference>
<protein>
    <submittedName>
        <fullName evidence="2">Uncharacterized protein</fullName>
    </submittedName>
</protein>
<feature type="compositionally biased region" description="Basic and acidic residues" evidence="1">
    <location>
        <begin position="28"/>
        <end position="37"/>
    </location>
</feature>
<feature type="region of interest" description="Disordered" evidence="1">
    <location>
        <begin position="1"/>
        <end position="46"/>
    </location>
</feature>
<evidence type="ECO:0000256" key="1">
    <source>
        <dbReference type="SAM" id="MobiDB-lite"/>
    </source>
</evidence>
<comment type="caution">
    <text evidence="2">The sequence shown here is derived from an EMBL/GenBank/DDBJ whole genome shotgun (WGS) entry which is preliminary data.</text>
</comment>
<accession>A0A392PMR5</accession>
<name>A0A392PMR5_9FABA</name>